<dbReference type="InterPro" id="IPR023271">
    <property type="entry name" value="Aquaporin-like"/>
</dbReference>
<feature type="transmembrane region" description="Helical" evidence="5">
    <location>
        <begin position="165"/>
        <end position="183"/>
    </location>
</feature>
<dbReference type="PANTHER" id="PTHR30520:SF8">
    <property type="entry name" value="NITRITE TRANSPORTER NIRC"/>
    <property type="match status" value="1"/>
</dbReference>
<evidence type="ECO:0000256" key="2">
    <source>
        <dbReference type="ARBA" id="ARBA00022692"/>
    </source>
</evidence>
<keyword evidence="3 5" id="KW-1133">Transmembrane helix</keyword>
<name>A0A4R5BKB5_9PSEU</name>
<proteinExistence type="predicted"/>
<dbReference type="GO" id="GO:0005886">
    <property type="term" value="C:plasma membrane"/>
    <property type="evidence" value="ECO:0007669"/>
    <property type="project" value="TreeGrafter"/>
</dbReference>
<protein>
    <submittedName>
        <fullName evidence="6">Formate/nitrite transporter family protein</fullName>
    </submittedName>
</protein>
<feature type="non-terminal residue" evidence="6">
    <location>
        <position position="258"/>
    </location>
</feature>
<evidence type="ECO:0000256" key="3">
    <source>
        <dbReference type="ARBA" id="ARBA00022989"/>
    </source>
</evidence>
<dbReference type="Proteomes" id="UP000294723">
    <property type="component" value="Unassembled WGS sequence"/>
</dbReference>
<sequence length="258" mass="26933">MPIPLHESLEEQVVAAQAKASQLRSPGRYLLLASLGGAFIGVAVVLLLMVTGPLYTEHSAWTKLIQGLVFGVALTLVLFAGSELCTSNMMTMVQGLSRRRVSLFGAATVIVVSFVGNLVGSAVFAWLVHSAGVLDVAADSGKPAPGAAMLRSLLGAKLSESPEDLFFRGLLCNFLVCLTVWMAGRTRSDGAKIALVFWGLLAFVGSGFEHVVANMTCFSLGLFARVPGVTAEAFANNLLFVGLGNLVGGGLLVGAIYS</sequence>
<keyword evidence="7" id="KW-1185">Reference proteome</keyword>
<feature type="transmembrane region" description="Helical" evidence="5">
    <location>
        <begin position="195"/>
        <end position="213"/>
    </location>
</feature>
<accession>A0A4R5BKB5</accession>
<dbReference type="EMBL" id="SMLA01000033">
    <property type="protein sequence ID" value="TDD85793.1"/>
    <property type="molecule type" value="Genomic_DNA"/>
</dbReference>
<feature type="transmembrane region" description="Helical" evidence="5">
    <location>
        <begin position="233"/>
        <end position="257"/>
    </location>
</feature>
<evidence type="ECO:0000313" key="6">
    <source>
        <dbReference type="EMBL" id="TDD85793.1"/>
    </source>
</evidence>
<comment type="caution">
    <text evidence="6">The sequence shown here is derived from an EMBL/GenBank/DDBJ whole genome shotgun (WGS) entry which is preliminary data.</text>
</comment>
<reference evidence="6 7" key="1">
    <citation type="submission" date="2019-03" db="EMBL/GenBank/DDBJ databases">
        <title>Draft genome sequences of novel Actinobacteria.</title>
        <authorList>
            <person name="Sahin N."/>
            <person name="Ay H."/>
            <person name="Saygin H."/>
        </authorList>
    </citation>
    <scope>NUCLEOTIDE SEQUENCE [LARGE SCALE GENOMIC DNA]</scope>
    <source>
        <strain evidence="6 7">5K548</strain>
    </source>
</reference>
<keyword evidence="2 5" id="KW-0812">Transmembrane</keyword>
<dbReference type="InterPro" id="IPR000292">
    <property type="entry name" value="For/NO2_transpt"/>
</dbReference>
<evidence type="ECO:0000256" key="5">
    <source>
        <dbReference type="SAM" id="Phobius"/>
    </source>
</evidence>
<keyword evidence="4 5" id="KW-0472">Membrane</keyword>
<evidence type="ECO:0000256" key="1">
    <source>
        <dbReference type="ARBA" id="ARBA00004141"/>
    </source>
</evidence>
<dbReference type="PANTHER" id="PTHR30520">
    <property type="entry name" value="FORMATE TRANSPORTER-RELATED"/>
    <property type="match status" value="1"/>
</dbReference>
<dbReference type="AlphaFoldDB" id="A0A4R5BKB5"/>
<gene>
    <name evidence="6" type="ORF">E1202_20100</name>
</gene>
<feature type="transmembrane region" description="Helical" evidence="5">
    <location>
        <begin position="64"/>
        <end position="82"/>
    </location>
</feature>
<dbReference type="Gene3D" id="1.20.1080.10">
    <property type="entry name" value="Glycerol uptake facilitator protein"/>
    <property type="match status" value="1"/>
</dbReference>
<evidence type="ECO:0000256" key="4">
    <source>
        <dbReference type="ARBA" id="ARBA00023136"/>
    </source>
</evidence>
<evidence type="ECO:0000313" key="7">
    <source>
        <dbReference type="Proteomes" id="UP000294723"/>
    </source>
</evidence>
<feature type="transmembrane region" description="Helical" evidence="5">
    <location>
        <begin position="29"/>
        <end position="52"/>
    </location>
</feature>
<organism evidence="6 7">
    <name type="scientific">Saccharopolyspora karakumensis</name>
    <dbReference type="NCBI Taxonomy" id="2530386"/>
    <lineage>
        <taxon>Bacteria</taxon>
        <taxon>Bacillati</taxon>
        <taxon>Actinomycetota</taxon>
        <taxon>Actinomycetes</taxon>
        <taxon>Pseudonocardiales</taxon>
        <taxon>Pseudonocardiaceae</taxon>
        <taxon>Saccharopolyspora</taxon>
    </lineage>
</organism>
<comment type="subcellular location">
    <subcellularLocation>
        <location evidence="1">Membrane</location>
        <topology evidence="1">Multi-pass membrane protein</topology>
    </subcellularLocation>
</comment>
<dbReference type="Pfam" id="PF01226">
    <property type="entry name" value="Form_Nir_trans"/>
    <property type="match status" value="1"/>
</dbReference>
<feature type="transmembrane region" description="Helical" evidence="5">
    <location>
        <begin position="103"/>
        <end position="128"/>
    </location>
</feature>
<dbReference type="GO" id="GO:0015499">
    <property type="term" value="F:formate transmembrane transporter activity"/>
    <property type="evidence" value="ECO:0007669"/>
    <property type="project" value="TreeGrafter"/>
</dbReference>